<organism evidence="1 2">
    <name type="scientific">Microlunatus kandeliicorticis</name>
    <dbReference type="NCBI Taxonomy" id="1759536"/>
    <lineage>
        <taxon>Bacteria</taxon>
        <taxon>Bacillati</taxon>
        <taxon>Actinomycetota</taxon>
        <taxon>Actinomycetes</taxon>
        <taxon>Propionibacteriales</taxon>
        <taxon>Propionibacteriaceae</taxon>
        <taxon>Microlunatus</taxon>
    </lineage>
</organism>
<keyword evidence="2" id="KW-1185">Reference proteome</keyword>
<dbReference type="Proteomes" id="UP000523079">
    <property type="component" value="Unassembled WGS sequence"/>
</dbReference>
<dbReference type="EMBL" id="JACGWT010000003">
    <property type="protein sequence ID" value="MBA8794778.1"/>
    <property type="molecule type" value="Genomic_DNA"/>
</dbReference>
<evidence type="ECO:0000313" key="2">
    <source>
        <dbReference type="Proteomes" id="UP000523079"/>
    </source>
</evidence>
<reference evidence="1 2" key="1">
    <citation type="submission" date="2020-07" db="EMBL/GenBank/DDBJ databases">
        <title>Sequencing the genomes of 1000 actinobacteria strains.</title>
        <authorList>
            <person name="Klenk H.-P."/>
        </authorList>
    </citation>
    <scope>NUCLEOTIDE SEQUENCE [LARGE SCALE GENOMIC DNA]</scope>
    <source>
        <strain evidence="1 2">DSM 100723</strain>
    </source>
</reference>
<comment type="caution">
    <text evidence="1">The sequence shown here is derived from an EMBL/GenBank/DDBJ whole genome shotgun (WGS) entry which is preliminary data.</text>
</comment>
<gene>
    <name evidence="1" type="ORF">FHX74_002397</name>
</gene>
<accession>A0A7W3IT81</accession>
<protein>
    <submittedName>
        <fullName evidence="1">Uncharacterized protein</fullName>
    </submittedName>
</protein>
<sequence>MSPAERARRRHVWVDGPDDTLVAGLVVTWRRREGEWEALVATGYGDRMLLQWRAASALRPVRDDGWRLSAP</sequence>
<evidence type="ECO:0000313" key="1">
    <source>
        <dbReference type="EMBL" id="MBA8794778.1"/>
    </source>
</evidence>
<proteinExistence type="predicted"/>
<dbReference type="AlphaFoldDB" id="A0A7W3IT81"/>
<dbReference type="RefSeq" id="WP_182560319.1">
    <property type="nucleotide sequence ID" value="NZ_JACGWT010000003.1"/>
</dbReference>
<name>A0A7W3IT81_9ACTN</name>